<dbReference type="PROSITE" id="PS51408">
    <property type="entry name" value="TRANSFERRIN_LIKE_4"/>
    <property type="match status" value="1"/>
</dbReference>
<feature type="disulfide bond" evidence="5">
    <location>
        <begin position="603"/>
        <end position="614"/>
    </location>
</feature>
<evidence type="ECO:0000256" key="2">
    <source>
        <dbReference type="ARBA" id="ARBA00023157"/>
    </source>
</evidence>
<feature type="domain" description="Transferrin-like" evidence="6">
    <location>
        <begin position="435"/>
        <end position="803"/>
    </location>
</feature>
<dbReference type="Pfam" id="PF00405">
    <property type="entry name" value="Transferrin"/>
    <property type="match status" value="4"/>
</dbReference>
<evidence type="ECO:0000256" key="4">
    <source>
        <dbReference type="PIRSR" id="PIRSR002549-3"/>
    </source>
</evidence>
<dbReference type="InterPro" id="IPR001156">
    <property type="entry name" value="Transferrin-like_dom"/>
</dbReference>
<accession>A0A183K2H0</accession>
<dbReference type="CDD" id="cd13529">
    <property type="entry name" value="PBP2_transferrin"/>
    <property type="match status" value="1"/>
</dbReference>
<evidence type="ECO:0000256" key="1">
    <source>
        <dbReference type="ARBA" id="ARBA00022737"/>
    </source>
</evidence>
<keyword evidence="4" id="KW-0479">Metal-binding</keyword>
<dbReference type="SMART" id="SM00094">
    <property type="entry name" value="TR_FER"/>
    <property type="match status" value="1"/>
</dbReference>
<feature type="disulfide bond" evidence="5">
    <location>
        <begin position="438"/>
        <end position="475"/>
    </location>
</feature>
<sequence>MYPHFFDTTVRWCSVSPEEEIKCNRLSSVIQSTTTISNKYNLTCILGSDEFNCMKLINEKQADLMNLDVGLAYYGSSLYSAGTAEGWVMPVGTLISDLRAIPVTQCNSVVQNLIRYLGDSCIPNSLSEIFNPFGDNTQEVCRLCYNTGLSDWCGSLDRYSGNQGALRCLREHTENFESKYKPVVAFLRDQEVELASGDGFPKENYELLCPSKMPKQRMWSIPAVAATSAFSASARMLSGPATLPLLICVMAKLTSSIVGGPTLIGRSVGAASMLDEYLFTSLRYELSFLANQRNNLASIEAVFINGCTTCFLLFISGIWTANISSSADCNWGKIPSRMIMTSLIQNDVTVYTDFLELLVENFGPSGTSVSSFNLFSSAGYTTVSGNNATHHLMFSDHTKNIYIPPVTETETYYRWIDPSFKKALEKLESCPLPTLGWCVIDEFEMSKCQRMSSAFSAKRIQPEMFCLQANSTIDCMKLIKDGYADMVTLEAGDLYIAGKYFDLVPVVSENYGNGPFYYAVAIVEKVNPGLLISNWRHRRTCHSGVGKAAGWIIPLNTVLDTRQVIVLDGHLVHAFGELISRACIPGILNKAYDHTGTNSLNLCELCTGGNADRCRRDNLELYYGDAGAFRCLIEGADIAFARHTTVHTNTGGRLISTFSQLNMCPQLSTCIDTSEDMSCHLSLISVRVGKDEWGAQNPNFWARDLREDNYEILCPDGRRAEVHDWITCNLGKISSNVVVTANYKSENERTNMWRLLQYGQEYYSSDRYVIIHMIQSYFHCNLHSLYNLSNKKLSNYVACVLGM</sequence>
<keyword evidence="2 5" id="KW-1015">Disulfide bond</keyword>
<keyword evidence="8" id="KW-1185">Reference proteome</keyword>
<evidence type="ECO:0000313" key="9">
    <source>
        <dbReference type="WBParaSite" id="SCUD_0000918301-mRNA-1"/>
    </source>
</evidence>
<dbReference type="AlphaFoldDB" id="A0A183K2H0"/>
<reference evidence="9" key="1">
    <citation type="submission" date="2016-06" db="UniProtKB">
        <authorList>
            <consortium name="WormBaseParasite"/>
        </authorList>
    </citation>
    <scope>IDENTIFICATION</scope>
</reference>
<organism evidence="9">
    <name type="scientific">Schistosoma curassoni</name>
    <dbReference type="NCBI Taxonomy" id="6186"/>
    <lineage>
        <taxon>Eukaryota</taxon>
        <taxon>Metazoa</taxon>
        <taxon>Spiralia</taxon>
        <taxon>Lophotrochozoa</taxon>
        <taxon>Platyhelminthes</taxon>
        <taxon>Trematoda</taxon>
        <taxon>Digenea</taxon>
        <taxon>Strigeidida</taxon>
        <taxon>Schistosomatoidea</taxon>
        <taxon>Schistosomatidae</taxon>
        <taxon>Schistosoma</taxon>
    </lineage>
</organism>
<dbReference type="Proteomes" id="UP000279833">
    <property type="component" value="Unassembled WGS sequence"/>
</dbReference>
<evidence type="ECO:0000259" key="6">
    <source>
        <dbReference type="PROSITE" id="PS51408"/>
    </source>
</evidence>
<dbReference type="GO" id="GO:0005615">
    <property type="term" value="C:extracellular space"/>
    <property type="evidence" value="ECO:0007669"/>
    <property type="project" value="InterPro"/>
</dbReference>
<dbReference type="EMBL" id="UZAK01033110">
    <property type="protein sequence ID" value="VDP34537.1"/>
    <property type="molecule type" value="Genomic_DNA"/>
</dbReference>
<feature type="binding site" evidence="3">
    <location>
        <position position="550"/>
    </location>
    <ligand>
        <name>hydrogencarbonate</name>
        <dbReference type="ChEBI" id="CHEBI:17544"/>
        <label>1</label>
    </ligand>
</feature>
<evidence type="ECO:0000313" key="7">
    <source>
        <dbReference type="EMBL" id="VDP34537.1"/>
    </source>
</evidence>
<feature type="binding site" evidence="3">
    <location>
        <position position="549"/>
    </location>
    <ligand>
        <name>hydrogencarbonate</name>
        <dbReference type="ChEBI" id="CHEBI:17544"/>
        <label>1</label>
    </ligand>
</feature>
<feature type="disulfide bond" evidence="5">
    <location>
        <begin position="714"/>
        <end position="728"/>
    </location>
</feature>
<keyword evidence="1" id="KW-0677">Repeat</keyword>
<evidence type="ECO:0000256" key="3">
    <source>
        <dbReference type="PIRSR" id="PIRSR002549-2"/>
    </source>
</evidence>
<dbReference type="SUPFAM" id="SSF53850">
    <property type="entry name" value="Periplasmic binding protein-like II"/>
    <property type="match status" value="3"/>
</dbReference>
<proteinExistence type="predicted"/>
<feature type="disulfide bond" evidence="5">
    <location>
        <begin position="541"/>
        <end position="631"/>
    </location>
</feature>
<reference evidence="7 8" key="2">
    <citation type="submission" date="2018-11" db="EMBL/GenBank/DDBJ databases">
        <authorList>
            <consortium name="Pathogen Informatics"/>
        </authorList>
    </citation>
    <scope>NUCLEOTIDE SEQUENCE [LARGE SCALE GENOMIC DNA]</scope>
    <source>
        <strain evidence="7">Dakar</strain>
        <strain evidence="8">Dakar, Senegal</strain>
    </source>
</reference>
<dbReference type="PRINTS" id="PR00422">
    <property type="entry name" value="TRANSFERRIN"/>
</dbReference>
<gene>
    <name evidence="7" type="ORF">SCUD_LOCUS9183</name>
</gene>
<name>A0A183K2H0_9TREM</name>
<dbReference type="InterPro" id="IPR016357">
    <property type="entry name" value="Transferrin"/>
</dbReference>
<dbReference type="WBParaSite" id="SCUD_0000918301-mRNA-1">
    <property type="protein sequence ID" value="SCUD_0000918301-mRNA-1"/>
    <property type="gene ID" value="SCUD_0000918301"/>
</dbReference>
<dbReference type="PANTHER" id="PTHR11485">
    <property type="entry name" value="TRANSFERRIN"/>
    <property type="match status" value="1"/>
</dbReference>
<feature type="binding site" evidence="4">
    <location>
        <position position="517"/>
    </location>
    <ligand>
        <name>Fe(3+)</name>
        <dbReference type="ChEBI" id="CHEBI:29034"/>
        <label>1</label>
    </ligand>
</feature>
<dbReference type="Gene3D" id="3.40.190.10">
    <property type="entry name" value="Periplasmic binding protein-like II"/>
    <property type="match status" value="5"/>
</dbReference>
<dbReference type="GO" id="GO:0046872">
    <property type="term" value="F:metal ion binding"/>
    <property type="evidence" value="ECO:0007669"/>
    <property type="project" value="UniProtKB-KW"/>
</dbReference>
<keyword evidence="4" id="KW-0408">Iron</keyword>
<feature type="disulfide bond" evidence="5">
    <location>
        <begin position="448"/>
        <end position="466"/>
    </location>
</feature>
<dbReference type="PANTHER" id="PTHR11485:SF29">
    <property type="entry name" value="TRANSFERRIN 2"/>
    <property type="match status" value="1"/>
</dbReference>
<feature type="disulfide bond" evidence="5">
    <location>
        <begin position="583"/>
        <end position="606"/>
    </location>
</feature>
<evidence type="ECO:0000256" key="5">
    <source>
        <dbReference type="PIRSR" id="PIRSR002549-4"/>
    </source>
</evidence>
<dbReference type="PIRSF" id="PIRSF002549">
    <property type="entry name" value="Transferrin"/>
    <property type="match status" value="1"/>
</dbReference>
<protein>
    <submittedName>
        <fullName evidence="9">Transferrin-like domain-containing protein</fullName>
    </submittedName>
</protein>
<dbReference type="STRING" id="6186.A0A183K2H0"/>
<evidence type="ECO:0000313" key="8">
    <source>
        <dbReference type="Proteomes" id="UP000279833"/>
    </source>
</evidence>